<dbReference type="Pfam" id="PF08448">
    <property type="entry name" value="PAS_4"/>
    <property type="match status" value="1"/>
</dbReference>
<keyword evidence="4" id="KW-0808">Transferase</keyword>
<dbReference type="InterPro" id="IPR013655">
    <property type="entry name" value="PAS_fold_3"/>
</dbReference>
<dbReference type="SMART" id="SM00086">
    <property type="entry name" value="PAC"/>
    <property type="match status" value="1"/>
</dbReference>
<dbReference type="InterPro" id="IPR029016">
    <property type="entry name" value="GAF-like_dom_sf"/>
</dbReference>
<feature type="domain" description="PAS" evidence="14">
    <location>
        <begin position="343"/>
        <end position="413"/>
    </location>
</feature>
<organism evidence="16 17">
    <name type="scientific">Panacagrimonas perspica</name>
    <dbReference type="NCBI Taxonomy" id="381431"/>
    <lineage>
        <taxon>Bacteria</taxon>
        <taxon>Pseudomonadati</taxon>
        <taxon>Pseudomonadota</taxon>
        <taxon>Gammaproteobacteria</taxon>
        <taxon>Nevskiales</taxon>
        <taxon>Nevskiaceae</taxon>
        <taxon>Panacagrimonas</taxon>
    </lineage>
</organism>
<evidence type="ECO:0000256" key="11">
    <source>
        <dbReference type="PROSITE-ProRule" id="PRU00169"/>
    </source>
</evidence>
<evidence type="ECO:0000256" key="3">
    <source>
        <dbReference type="ARBA" id="ARBA00022553"/>
    </source>
</evidence>
<dbReference type="Pfam" id="PF00512">
    <property type="entry name" value="HisKA"/>
    <property type="match status" value="1"/>
</dbReference>
<dbReference type="OrthoDB" id="5563233at2"/>
<dbReference type="SUPFAM" id="SSF55781">
    <property type="entry name" value="GAF domain-like"/>
    <property type="match status" value="1"/>
</dbReference>
<protein>
    <recommendedName>
        <fullName evidence="10">Sensory/regulatory protein RpfC</fullName>
        <ecNumber evidence="2">2.7.13.3</ecNumber>
    </recommendedName>
</protein>
<dbReference type="EC" id="2.7.13.3" evidence="2"/>
<dbReference type="SMART" id="SM00091">
    <property type="entry name" value="PAS"/>
    <property type="match status" value="2"/>
</dbReference>
<evidence type="ECO:0000259" key="12">
    <source>
        <dbReference type="PROSITE" id="PS50109"/>
    </source>
</evidence>
<sequence length="976" mass="108461">MAQGQCSAGEANSRLSNADITTWERILQTETSPVCAFDLEYRLTAFNQAHSDGFFGIYAYRVKVGDVFPDLFRAEDQARVMRGFMTRALAGERFDVVQDFGDPDLSKPFWQISYTPLRDAAGKIVGAFHRAQDISARLRTEAELAAARQVIEQTNAVDRKLRRALRDLDDQLRDVADPTAIARVAGKAVGIALEVGSASFGTMRDDGETLEVADDWTAAGAPSLVGAHWLPHYGTPLDVLRRGDDVVFDDVDATGLHSLNAAACRAVGARSGVNVPVMEAGRFVAMFFVVAPLPRSWSRLELDFIRNVAERTRAHVERRRAESALREANASLERRIEQALAERESRFRFLAEALPIGILAATPDSRFDFANTWIQQELGFRLDDIQMASWSQILHPDDMEMVHQRWAEMASGGPPAQMEYRQRSRDGEYRWYQTRAVLMKDAQQRPVRIFAGVMDIEELIRARQTAEEATRAKSSFLSTMSHEIRTPMNAVIGMTSLLQDTPLSAEQHDFVRTIRSSGDHLLALINDILDFSRIESGTMTLERQPFSLRESLETAMDLVAPRASSKHLELLLQVEYGVPKRVVGDVGRLRQVLINLLANAIKFTESGEVALSVRADPRSDGHHDLQFSVRDTGIGIAPHHMERLFSAFSQADASIARRYGGSGLGLAICRRLVSMMDGRIWAESEAGCGSQFHFTVRLGVDAQADPAPDPAPTGLAGRRILVVDDNASHRAIIEGFLGRWGVEAVLSPSPRDALNRLWRGESFDLALLDYYMPEIDGAQLAASIHALTAYRTLPLILLSSMAPGDALGEFVTRLTKPVKPSQLFEAISDVLHHAQRQPRSGTVTSELPGHRRPLKLLVAEDNTTNQKVVGLLLRKLGYEADFVADGQEALLAVERRPYDAVLMDVQMPQMDGLQATREIRRRWGDAHRPRIVGLTANAMTEDRLMCLDAGMDDFLSKPVTLDKLDEALRRCEPRLE</sequence>
<keyword evidence="17" id="KW-1185">Reference proteome</keyword>
<feature type="domain" description="Response regulatory" evidence="13">
    <location>
        <begin position="855"/>
        <end position="972"/>
    </location>
</feature>
<dbReference type="PROSITE" id="PS50113">
    <property type="entry name" value="PAC"/>
    <property type="match status" value="1"/>
</dbReference>
<evidence type="ECO:0000259" key="13">
    <source>
        <dbReference type="PROSITE" id="PS50110"/>
    </source>
</evidence>
<dbReference type="CDD" id="cd00082">
    <property type="entry name" value="HisKA"/>
    <property type="match status" value="1"/>
</dbReference>
<dbReference type="Gene3D" id="1.10.287.130">
    <property type="match status" value="1"/>
</dbReference>
<dbReference type="SUPFAM" id="SSF52172">
    <property type="entry name" value="CheY-like"/>
    <property type="match status" value="2"/>
</dbReference>
<evidence type="ECO:0000256" key="7">
    <source>
        <dbReference type="ARBA" id="ARBA00022840"/>
    </source>
</evidence>
<evidence type="ECO:0000256" key="1">
    <source>
        <dbReference type="ARBA" id="ARBA00000085"/>
    </source>
</evidence>
<dbReference type="AlphaFoldDB" id="A0A4R7PEI6"/>
<dbReference type="SUPFAM" id="SSF47384">
    <property type="entry name" value="Homodimeric domain of signal transducing histidine kinase"/>
    <property type="match status" value="1"/>
</dbReference>
<dbReference type="CDD" id="cd16922">
    <property type="entry name" value="HATPase_EvgS-ArcB-TorS-like"/>
    <property type="match status" value="1"/>
</dbReference>
<feature type="modified residue" description="4-aspartylphosphate" evidence="11">
    <location>
        <position position="769"/>
    </location>
</feature>
<dbReference type="InterPro" id="IPR036097">
    <property type="entry name" value="HisK_dim/P_sf"/>
</dbReference>
<dbReference type="InterPro" id="IPR003661">
    <property type="entry name" value="HisK_dim/P_dom"/>
</dbReference>
<dbReference type="CDD" id="cd00130">
    <property type="entry name" value="PAS"/>
    <property type="match status" value="1"/>
</dbReference>
<dbReference type="Gene3D" id="3.30.565.10">
    <property type="entry name" value="Histidine kinase-like ATPase, C-terminal domain"/>
    <property type="match status" value="1"/>
</dbReference>
<dbReference type="NCBIfam" id="TIGR00229">
    <property type="entry name" value="sensory_box"/>
    <property type="match status" value="1"/>
</dbReference>
<evidence type="ECO:0000256" key="4">
    <source>
        <dbReference type="ARBA" id="ARBA00022679"/>
    </source>
</evidence>
<dbReference type="Gene3D" id="3.30.450.40">
    <property type="match status" value="1"/>
</dbReference>
<feature type="domain" description="Response regulatory" evidence="13">
    <location>
        <begin position="719"/>
        <end position="831"/>
    </location>
</feature>
<evidence type="ECO:0000256" key="2">
    <source>
        <dbReference type="ARBA" id="ARBA00012438"/>
    </source>
</evidence>
<dbReference type="SMART" id="SM00387">
    <property type="entry name" value="HATPase_c"/>
    <property type="match status" value="1"/>
</dbReference>
<comment type="caution">
    <text evidence="16">The sequence shown here is derived from an EMBL/GenBank/DDBJ whole genome shotgun (WGS) entry which is preliminary data.</text>
</comment>
<dbReference type="InterPro" id="IPR004358">
    <property type="entry name" value="Sig_transdc_His_kin-like_C"/>
</dbReference>
<evidence type="ECO:0000313" key="17">
    <source>
        <dbReference type="Proteomes" id="UP000295341"/>
    </source>
</evidence>
<comment type="catalytic activity">
    <reaction evidence="1">
        <text>ATP + protein L-histidine = ADP + protein N-phospho-L-histidine.</text>
        <dbReference type="EC" id="2.7.13.3"/>
    </reaction>
</comment>
<dbReference type="InterPro" id="IPR000700">
    <property type="entry name" value="PAS-assoc_C"/>
</dbReference>
<evidence type="ECO:0000256" key="9">
    <source>
        <dbReference type="ARBA" id="ARBA00064003"/>
    </source>
</evidence>
<keyword evidence="7" id="KW-0067">ATP-binding</keyword>
<comment type="subunit">
    <text evidence="9">At low DSF concentrations, interacts with RpfF.</text>
</comment>
<dbReference type="Pfam" id="PF00072">
    <property type="entry name" value="Response_reg"/>
    <property type="match status" value="2"/>
</dbReference>
<dbReference type="SMART" id="SM00448">
    <property type="entry name" value="REC"/>
    <property type="match status" value="2"/>
</dbReference>
<evidence type="ECO:0000259" key="15">
    <source>
        <dbReference type="PROSITE" id="PS50113"/>
    </source>
</evidence>
<dbReference type="InterPro" id="IPR003594">
    <property type="entry name" value="HATPase_dom"/>
</dbReference>
<dbReference type="PANTHER" id="PTHR45339:SF1">
    <property type="entry name" value="HYBRID SIGNAL TRANSDUCTION HISTIDINE KINASE J"/>
    <property type="match status" value="1"/>
</dbReference>
<feature type="modified residue" description="4-aspartylphosphate" evidence="11">
    <location>
        <position position="904"/>
    </location>
</feature>
<dbReference type="PROSITE" id="PS50109">
    <property type="entry name" value="HIS_KIN"/>
    <property type="match status" value="1"/>
</dbReference>
<accession>A0A4R7PEI6</accession>
<dbReference type="InterPro" id="IPR005467">
    <property type="entry name" value="His_kinase_dom"/>
</dbReference>
<evidence type="ECO:0000256" key="8">
    <source>
        <dbReference type="ARBA" id="ARBA00023012"/>
    </source>
</evidence>
<dbReference type="Pfam" id="PF02518">
    <property type="entry name" value="HATPase_c"/>
    <property type="match status" value="1"/>
</dbReference>
<dbReference type="SMART" id="SM00388">
    <property type="entry name" value="HisKA"/>
    <property type="match status" value="1"/>
</dbReference>
<dbReference type="InterPro" id="IPR001610">
    <property type="entry name" value="PAC"/>
</dbReference>
<gene>
    <name evidence="16" type="ORF">DFR24_2023</name>
</gene>
<keyword evidence="3 11" id="KW-0597">Phosphoprotein</keyword>
<dbReference type="PROSITE" id="PS50112">
    <property type="entry name" value="PAS"/>
    <property type="match status" value="1"/>
</dbReference>
<dbReference type="Gene3D" id="3.30.450.20">
    <property type="entry name" value="PAS domain"/>
    <property type="match status" value="2"/>
</dbReference>
<dbReference type="PANTHER" id="PTHR45339">
    <property type="entry name" value="HYBRID SIGNAL TRANSDUCTION HISTIDINE KINASE J"/>
    <property type="match status" value="1"/>
</dbReference>
<dbReference type="InterPro" id="IPR011006">
    <property type="entry name" value="CheY-like_superfamily"/>
</dbReference>
<keyword evidence="8" id="KW-0902">Two-component regulatory system</keyword>
<dbReference type="Proteomes" id="UP000295341">
    <property type="component" value="Unassembled WGS sequence"/>
</dbReference>
<dbReference type="Pfam" id="PF08447">
    <property type="entry name" value="PAS_3"/>
    <property type="match status" value="1"/>
</dbReference>
<dbReference type="InterPro" id="IPR036890">
    <property type="entry name" value="HATPase_C_sf"/>
</dbReference>
<dbReference type="PROSITE" id="PS50110">
    <property type="entry name" value="RESPONSE_REGULATORY"/>
    <property type="match status" value="2"/>
</dbReference>
<dbReference type="InterPro" id="IPR035965">
    <property type="entry name" value="PAS-like_dom_sf"/>
</dbReference>
<dbReference type="InterPro" id="IPR013656">
    <property type="entry name" value="PAS_4"/>
</dbReference>
<keyword evidence="6" id="KW-0418">Kinase</keyword>
<dbReference type="SUPFAM" id="SSF55785">
    <property type="entry name" value="PYP-like sensor domain (PAS domain)"/>
    <property type="match status" value="2"/>
</dbReference>
<dbReference type="GO" id="GO:0000155">
    <property type="term" value="F:phosphorelay sensor kinase activity"/>
    <property type="evidence" value="ECO:0007669"/>
    <property type="project" value="InterPro"/>
</dbReference>
<evidence type="ECO:0000256" key="10">
    <source>
        <dbReference type="ARBA" id="ARBA00068150"/>
    </source>
</evidence>
<evidence type="ECO:0000256" key="5">
    <source>
        <dbReference type="ARBA" id="ARBA00022741"/>
    </source>
</evidence>
<dbReference type="FunFam" id="3.30.565.10:FF:000010">
    <property type="entry name" value="Sensor histidine kinase RcsC"/>
    <property type="match status" value="1"/>
</dbReference>
<dbReference type="PRINTS" id="PR00344">
    <property type="entry name" value="BCTRLSENSOR"/>
</dbReference>
<dbReference type="CDD" id="cd17546">
    <property type="entry name" value="REC_hyHK_CKI1_RcsC-like"/>
    <property type="match status" value="1"/>
</dbReference>
<dbReference type="GO" id="GO:0005524">
    <property type="term" value="F:ATP binding"/>
    <property type="evidence" value="ECO:0007669"/>
    <property type="project" value="UniProtKB-KW"/>
</dbReference>
<name>A0A4R7PEI6_9GAMM</name>
<dbReference type="SUPFAM" id="SSF55874">
    <property type="entry name" value="ATPase domain of HSP90 chaperone/DNA topoisomerase II/histidine kinase"/>
    <property type="match status" value="1"/>
</dbReference>
<dbReference type="InterPro" id="IPR001789">
    <property type="entry name" value="Sig_transdc_resp-reg_receiver"/>
</dbReference>
<evidence type="ECO:0000259" key="14">
    <source>
        <dbReference type="PROSITE" id="PS50112"/>
    </source>
</evidence>
<feature type="domain" description="PAC" evidence="15">
    <location>
        <begin position="416"/>
        <end position="468"/>
    </location>
</feature>
<keyword evidence="5" id="KW-0547">Nucleotide-binding</keyword>
<dbReference type="Gene3D" id="3.40.50.2300">
    <property type="match status" value="2"/>
</dbReference>
<dbReference type="InterPro" id="IPR000014">
    <property type="entry name" value="PAS"/>
</dbReference>
<dbReference type="FunFam" id="1.10.287.130:FF:000002">
    <property type="entry name" value="Two-component osmosensing histidine kinase"/>
    <property type="match status" value="1"/>
</dbReference>
<evidence type="ECO:0000313" key="16">
    <source>
        <dbReference type="EMBL" id="TDU32625.1"/>
    </source>
</evidence>
<reference evidence="16 17" key="1">
    <citation type="submission" date="2019-03" db="EMBL/GenBank/DDBJ databases">
        <title>Genomic Encyclopedia of Type Strains, Phase IV (KMG-IV): sequencing the most valuable type-strain genomes for metagenomic binning, comparative biology and taxonomic classification.</title>
        <authorList>
            <person name="Goeker M."/>
        </authorList>
    </citation>
    <scope>NUCLEOTIDE SEQUENCE [LARGE SCALE GENOMIC DNA]</scope>
    <source>
        <strain evidence="16 17">DSM 26377</strain>
    </source>
</reference>
<dbReference type="EMBL" id="SOBT01000008">
    <property type="protein sequence ID" value="TDU32625.1"/>
    <property type="molecule type" value="Genomic_DNA"/>
</dbReference>
<feature type="domain" description="Histidine kinase" evidence="12">
    <location>
        <begin position="479"/>
        <end position="700"/>
    </location>
</feature>
<evidence type="ECO:0000256" key="6">
    <source>
        <dbReference type="ARBA" id="ARBA00022777"/>
    </source>
</evidence>
<proteinExistence type="predicted"/>